<keyword evidence="3" id="KW-1185">Reference proteome</keyword>
<proteinExistence type="predicted"/>
<feature type="compositionally biased region" description="Polar residues" evidence="1">
    <location>
        <begin position="69"/>
        <end position="79"/>
    </location>
</feature>
<gene>
    <name evidence="2" type="ORF">CERZMDRAFT_110803</name>
</gene>
<dbReference type="AlphaFoldDB" id="A0A6A6FM30"/>
<accession>A0A6A6FM30</accession>
<evidence type="ECO:0000313" key="2">
    <source>
        <dbReference type="EMBL" id="KAF2214526.1"/>
    </source>
</evidence>
<evidence type="ECO:0000256" key="1">
    <source>
        <dbReference type="SAM" id="MobiDB-lite"/>
    </source>
</evidence>
<protein>
    <submittedName>
        <fullName evidence="2">Uncharacterized protein</fullName>
    </submittedName>
</protein>
<sequence>MRSERCLIFQMTAVDPSAAHRASEALRVDFPYLSPLNKVLSRAIPPTSKEVNTSRKIAQHQAHSKVNSDRSVGSSQNAASAAHGV</sequence>
<reference evidence="2" key="1">
    <citation type="journal article" date="2020" name="Stud. Mycol.">
        <title>101 Dothideomycetes genomes: a test case for predicting lifestyles and emergence of pathogens.</title>
        <authorList>
            <person name="Haridas S."/>
            <person name="Albert R."/>
            <person name="Binder M."/>
            <person name="Bloem J."/>
            <person name="Labutti K."/>
            <person name="Salamov A."/>
            <person name="Andreopoulos B."/>
            <person name="Baker S."/>
            <person name="Barry K."/>
            <person name="Bills G."/>
            <person name="Bluhm B."/>
            <person name="Cannon C."/>
            <person name="Castanera R."/>
            <person name="Culley D."/>
            <person name="Daum C."/>
            <person name="Ezra D."/>
            <person name="Gonzalez J."/>
            <person name="Henrissat B."/>
            <person name="Kuo A."/>
            <person name="Liang C."/>
            <person name="Lipzen A."/>
            <person name="Lutzoni F."/>
            <person name="Magnuson J."/>
            <person name="Mondo S."/>
            <person name="Nolan M."/>
            <person name="Ohm R."/>
            <person name="Pangilinan J."/>
            <person name="Park H.-J."/>
            <person name="Ramirez L."/>
            <person name="Alfaro M."/>
            <person name="Sun H."/>
            <person name="Tritt A."/>
            <person name="Yoshinaga Y."/>
            <person name="Zwiers L.-H."/>
            <person name="Turgeon B."/>
            <person name="Goodwin S."/>
            <person name="Spatafora J."/>
            <person name="Crous P."/>
            <person name="Grigoriev I."/>
        </authorList>
    </citation>
    <scope>NUCLEOTIDE SEQUENCE</scope>
    <source>
        <strain evidence="2">SCOH1-5</strain>
    </source>
</reference>
<dbReference type="Proteomes" id="UP000799539">
    <property type="component" value="Unassembled WGS sequence"/>
</dbReference>
<organism evidence="2 3">
    <name type="scientific">Cercospora zeae-maydis SCOH1-5</name>
    <dbReference type="NCBI Taxonomy" id="717836"/>
    <lineage>
        <taxon>Eukaryota</taxon>
        <taxon>Fungi</taxon>
        <taxon>Dikarya</taxon>
        <taxon>Ascomycota</taxon>
        <taxon>Pezizomycotina</taxon>
        <taxon>Dothideomycetes</taxon>
        <taxon>Dothideomycetidae</taxon>
        <taxon>Mycosphaerellales</taxon>
        <taxon>Mycosphaerellaceae</taxon>
        <taxon>Cercospora</taxon>
    </lineage>
</organism>
<dbReference type="EMBL" id="ML992668">
    <property type="protein sequence ID" value="KAF2214526.1"/>
    <property type="molecule type" value="Genomic_DNA"/>
</dbReference>
<evidence type="ECO:0000313" key="3">
    <source>
        <dbReference type="Proteomes" id="UP000799539"/>
    </source>
</evidence>
<feature type="region of interest" description="Disordered" evidence="1">
    <location>
        <begin position="46"/>
        <end position="85"/>
    </location>
</feature>
<name>A0A6A6FM30_9PEZI</name>